<keyword evidence="2" id="KW-0808">Transferase</keyword>
<protein>
    <submittedName>
        <fullName evidence="2">Methyltransferase domain-containing protein</fullName>
    </submittedName>
</protein>
<name>A0ABV6MDM7_9ACTN</name>
<evidence type="ECO:0000313" key="3">
    <source>
        <dbReference type="Proteomes" id="UP001589867"/>
    </source>
</evidence>
<evidence type="ECO:0000259" key="1">
    <source>
        <dbReference type="Pfam" id="PF01170"/>
    </source>
</evidence>
<sequence>MRARLLARTVRGLEALVADEIRTRGLGRVDLIGHREVHFTSPDPAAAIHALPTADDVLLVAAVIHGVGHTKDDLHHLVAELDDLPEPPHTTGIDVSASIVGPRRFGRYDVEDTVGAHLAAVLGVPYHSRRGGVRPPPGTRAWRVTIEGKRATVAVRLGDRPAHRRAYKRASVPGTLHPPVAAAMVRLAGIAPGDLVLDPCCGAGTLLIEGYATGARLLGADRDPAALRAAAANATGLGVSWIRADAGALPVSSGSVDRVLVNPPWQRQVVAAGTLSRAPARLWAETGRVLRPGGRLVALRHDGVGPGAGWSVTRTYPIRLAGAEVEIVVAVRGGRR</sequence>
<feature type="domain" description="Ribosomal RNA large subunit methyltransferase K/L-like methyltransferase" evidence="1">
    <location>
        <begin position="165"/>
        <end position="301"/>
    </location>
</feature>
<dbReference type="PANTHER" id="PTHR14911:SF13">
    <property type="entry name" value="TRNA (GUANINE(6)-N2)-METHYLTRANSFERASE THUMP3"/>
    <property type="match status" value="1"/>
</dbReference>
<organism evidence="2 3">
    <name type="scientific">Phytohabitans kaempferiae</name>
    <dbReference type="NCBI Taxonomy" id="1620943"/>
    <lineage>
        <taxon>Bacteria</taxon>
        <taxon>Bacillati</taxon>
        <taxon>Actinomycetota</taxon>
        <taxon>Actinomycetes</taxon>
        <taxon>Micromonosporales</taxon>
        <taxon>Micromonosporaceae</taxon>
    </lineage>
</organism>
<dbReference type="Proteomes" id="UP001589867">
    <property type="component" value="Unassembled WGS sequence"/>
</dbReference>
<dbReference type="Gene3D" id="3.30.2130.30">
    <property type="match status" value="1"/>
</dbReference>
<dbReference type="GO" id="GO:0032259">
    <property type="term" value="P:methylation"/>
    <property type="evidence" value="ECO:0007669"/>
    <property type="project" value="UniProtKB-KW"/>
</dbReference>
<dbReference type="InterPro" id="IPR000241">
    <property type="entry name" value="RlmKL-like_Mtase"/>
</dbReference>
<reference evidence="2 3" key="1">
    <citation type="submission" date="2024-09" db="EMBL/GenBank/DDBJ databases">
        <authorList>
            <person name="Sun Q."/>
            <person name="Mori K."/>
        </authorList>
    </citation>
    <scope>NUCLEOTIDE SEQUENCE [LARGE SCALE GENOMIC DNA]</scope>
    <source>
        <strain evidence="2 3">TBRC 3947</strain>
    </source>
</reference>
<keyword evidence="2" id="KW-0489">Methyltransferase</keyword>
<dbReference type="GO" id="GO:0008168">
    <property type="term" value="F:methyltransferase activity"/>
    <property type="evidence" value="ECO:0007669"/>
    <property type="project" value="UniProtKB-KW"/>
</dbReference>
<dbReference type="PANTHER" id="PTHR14911">
    <property type="entry name" value="THUMP DOMAIN-CONTAINING"/>
    <property type="match status" value="1"/>
</dbReference>
<dbReference type="CDD" id="cd11715">
    <property type="entry name" value="THUMP_AdoMetMT"/>
    <property type="match status" value="1"/>
</dbReference>
<dbReference type="InterPro" id="IPR029063">
    <property type="entry name" value="SAM-dependent_MTases_sf"/>
</dbReference>
<gene>
    <name evidence="2" type="ORF">ACFFIA_33055</name>
</gene>
<comment type="caution">
    <text evidence="2">The sequence shown here is derived from an EMBL/GenBank/DDBJ whole genome shotgun (WGS) entry which is preliminary data.</text>
</comment>
<dbReference type="Gene3D" id="3.40.50.150">
    <property type="entry name" value="Vaccinia Virus protein VP39"/>
    <property type="match status" value="1"/>
</dbReference>
<proteinExistence type="predicted"/>
<dbReference type="Pfam" id="PF01170">
    <property type="entry name" value="UPF0020"/>
    <property type="match status" value="1"/>
</dbReference>
<dbReference type="EMBL" id="JBHLUH010000072">
    <property type="protein sequence ID" value="MFC0532488.1"/>
    <property type="molecule type" value="Genomic_DNA"/>
</dbReference>
<keyword evidence="3" id="KW-1185">Reference proteome</keyword>
<accession>A0ABV6MDM7</accession>
<dbReference type="SUPFAM" id="SSF53335">
    <property type="entry name" value="S-adenosyl-L-methionine-dependent methyltransferases"/>
    <property type="match status" value="1"/>
</dbReference>
<evidence type="ECO:0000313" key="2">
    <source>
        <dbReference type="EMBL" id="MFC0532488.1"/>
    </source>
</evidence>
<dbReference type="RefSeq" id="WP_377258645.1">
    <property type="nucleotide sequence ID" value="NZ_JBHLUH010000072.1"/>
</dbReference>
<dbReference type="CDD" id="cd02440">
    <property type="entry name" value="AdoMet_MTases"/>
    <property type="match status" value="1"/>
</dbReference>